<dbReference type="EMBL" id="BCSY01000135">
    <property type="protein sequence ID" value="GAS99587.1"/>
    <property type="molecule type" value="Genomic_DNA"/>
</dbReference>
<dbReference type="SUPFAM" id="SSF54427">
    <property type="entry name" value="NTF2-like"/>
    <property type="match status" value="1"/>
</dbReference>
<dbReference type="InterPro" id="IPR013100">
    <property type="entry name" value="LEH"/>
</dbReference>
<dbReference type="GO" id="GO:0016787">
    <property type="term" value="F:hydrolase activity"/>
    <property type="evidence" value="ECO:0007669"/>
    <property type="project" value="UniProtKB-KW"/>
</dbReference>
<feature type="domain" description="Limonene-1,2-epoxide hydrolase" evidence="1">
    <location>
        <begin position="42"/>
        <end position="133"/>
    </location>
</feature>
<protein>
    <submittedName>
        <fullName evidence="2">Limonene-12-epoxide hydrolase</fullName>
    </submittedName>
</protein>
<reference evidence="3" key="1">
    <citation type="journal article" date="2016" name="Genome Announc.">
        <title>Draft Genome Sequences of Five Rapidly Growing Mycobacterium Species, M. thermoresistibile, M. fortuitum subsp. acetamidolyticum, M. canariasense, M. brisbanense, and M. novocastrense.</title>
        <authorList>
            <person name="Katahira K."/>
            <person name="Ogura Y."/>
            <person name="Gotoh Y."/>
            <person name="Hayashi T."/>
        </authorList>
    </citation>
    <scope>NUCLEOTIDE SEQUENCE [LARGE SCALE GENOMIC DNA]</scope>
    <source>
        <strain evidence="3">JCM15298</strain>
    </source>
</reference>
<keyword evidence="3" id="KW-1185">Reference proteome</keyword>
<dbReference type="Gene3D" id="3.10.450.50">
    <property type="match status" value="1"/>
</dbReference>
<evidence type="ECO:0000259" key="1">
    <source>
        <dbReference type="Pfam" id="PF07858"/>
    </source>
</evidence>
<evidence type="ECO:0000313" key="2">
    <source>
        <dbReference type="EMBL" id="GAS99587.1"/>
    </source>
</evidence>
<proteinExistence type="predicted"/>
<accession>A0A117ICJ7</accession>
<name>A0A117ICJ7_MYCCR</name>
<comment type="caution">
    <text evidence="2">The sequence shown here is derived from an EMBL/GenBank/DDBJ whole genome shotgun (WGS) entry which is preliminary data.</text>
</comment>
<organism evidence="2 3">
    <name type="scientific">Mycolicibacterium canariasense</name>
    <name type="common">Mycobacterium canariasense</name>
    <dbReference type="NCBI Taxonomy" id="228230"/>
    <lineage>
        <taxon>Bacteria</taxon>
        <taxon>Bacillati</taxon>
        <taxon>Actinomycetota</taxon>
        <taxon>Actinomycetes</taxon>
        <taxon>Mycobacteriales</taxon>
        <taxon>Mycobacteriaceae</taxon>
        <taxon>Mycolicibacterium</taxon>
    </lineage>
</organism>
<gene>
    <name evidence="2" type="ORF">RMCC_6552</name>
</gene>
<reference evidence="3" key="2">
    <citation type="submission" date="2016-02" db="EMBL/GenBank/DDBJ databases">
        <title>Draft genome sequence of five rapidly growing Mycobacterium species.</title>
        <authorList>
            <person name="Katahira K."/>
            <person name="Gotou Y."/>
            <person name="Iida K."/>
            <person name="Ogura Y."/>
            <person name="Hayashi T."/>
        </authorList>
    </citation>
    <scope>NUCLEOTIDE SEQUENCE [LARGE SCALE GENOMIC DNA]</scope>
    <source>
        <strain evidence="3">JCM15298</strain>
    </source>
</reference>
<sequence>MDVMTTSDATHQTTTTADPSAVVRQFLERWSGSKAAVLASFEEFFTPETVWENVGMVTTVGIDEARALAESFPPGFETMTVDFKFIESRGRFVFTERVDDFYSATGELIVSGRVAGVAEVVDGRIVEMREYFILTEDPAEPSPPAT</sequence>
<dbReference type="InterPro" id="IPR032710">
    <property type="entry name" value="NTF2-like_dom_sf"/>
</dbReference>
<dbReference type="Pfam" id="PF07858">
    <property type="entry name" value="LEH"/>
    <property type="match status" value="1"/>
</dbReference>
<dbReference type="Proteomes" id="UP000069443">
    <property type="component" value="Unassembled WGS sequence"/>
</dbReference>
<dbReference type="AlphaFoldDB" id="A0A117ICJ7"/>
<evidence type="ECO:0000313" key="3">
    <source>
        <dbReference type="Proteomes" id="UP000069443"/>
    </source>
</evidence>
<keyword evidence="2" id="KW-0378">Hydrolase</keyword>